<dbReference type="Proteomes" id="UP001177595">
    <property type="component" value="Plasmid paPv18"/>
</dbReference>
<accession>A0AA95K891</accession>
<gene>
    <name evidence="1" type="ORF">QE210_21905</name>
</gene>
<evidence type="ECO:0000313" key="1">
    <source>
        <dbReference type="EMBL" id="WGM04115.1"/>
    </source>
</evidence>
<organism evidence="1 2">
    <name type="scientific">Arsenophonus nasoniae</name>
    <name type="common">son-killer infecting Nasonia vitripennis</name>
    <dbReference type="NCBI Taxonomy" id="638"/>
    <lineage>
        <taxon>Bacteria</taxon>
        <taxon>Pseudomonadati</taxon>
        <taxon>Pseudomonadota</taxon>
        <taxon>Gammaproteobacteria</taxon>
        <taxon>Enterobacterales</taxon>
        <taxon>Morganellaceae</taxon>
        <taxon>Arsenophonus</taxon>
    </lineage>
</organism>
<evidence type="ECO:0000313" key="2">
    <source>
        <dbReference type="Proteomes" id="UP001177595"/>
    </source>
</evidence>
<dbReference type="RefSeq" id="WP_280627416.1">
    <property type="nucleotide sequence ID" value="NZ_CP123522.1"/>
</dbReference>
<protein>
    <submittedName>
        <fullName evidence="1">Uncharacterized protein</fullName>
    </submittedName>
</protein>
<proteinExistence type="predicted"/>
<dbReference type="AlphaFoldDB" id="A0AA95K891"/>
<name>A0AA95K891_9GAMM</name>
<geneLocation type="plasmid" evidence="1 2">
    <name>paPv18</name>
</geneLocation>
<sequence>MATANASTSNFDMDMIESALSKIEYADSIAVMLLNQSNFDKKDEIVLSALLELINETKNNLTQFFYENDCNRLCNKAFVKIDS</sequence>
<reference evidence="1" key="1">
    <citation type="submission" date="2023-04" db="EMBL/GenBank/DDBJ databases">
        <title>Genome dynamics across the evolutionary transition to endosymbiosis.</title>
        <authorList>
            <person name="Siozios S."/>
            <person name="Nadal-Jimenez P."/>
            <person name="Azagi T."/>
            <person name="Sprong H."/>
            <person name="Frost C.L."/>
            <person name="Parratt S.R."/>
            <person name="Taylor G."/>
            <person name="Brettell L."/>
            <person name="Lew K.C."/>
            <person name="Croft L."/>
            <person name="King K.C."/>
            <person name="Brockhurst M.A."/>
            <person name="Hypsa V."/>
            <person name="Novakova E."/>
            <person name="Darby A.C."/>
            <person name="Hurst G.D.D."/>
        </authorList>
    </citation>
    <scope>NUCLEOTIDE SEQUENCE</scope>
    <source>
        <strain evidence="1">APv</strain>
        <plasmid evidence="1">paPv18</plasmid>
    </source>
</reference>
<keyword evidence="1" id="KW-0614">Plasmid</keyword>
<dbReference type="EMBL" id="CP123522">
    <property type="protein sequence ID" value="WGM04115.1"/>
    <property type="molecule type" value="Genomic_DNA"/>
</dbReference>